<dbReference type="EMBL" id="CP003742">
    <property type="protein sequence ID" value="AGI74211.1"/>
    <property type="molecule type" value="Genomic_DNA"/>
</dbReference>
<dbReference type="eggNOG" id="COG0637">
    <property type="taxonomic scope" value="Bacteria"/>
</dbReference>
<dbReference type="Gene3D" id="3.40.50.1000">
    <property type="entry name" value="HAD superfamily/HAD-like"/>
    <property type="match status" value="1"/>
</dbReference>
<dbReference type="Proteomes" id="UP000004688">
    <property type="component" value="Chromosome"/>
</dbReference>
<organism evidence="5 6">
    <name type="scientific">Octadecabacter arcticus 238</name>
    <dbReference type="NCBI Taxonomy" id="391616"/>
    <lineage>
        <taxon>Bacteria</taxon>
        <taxon>Pseudomonadati</taxon>
        <taxon>Pseudomonadota</taxon>
        <taxon>Alphaproteobacteria</taxon>
        <taxon>Rhodobacterales</taxon>
        <taxon>Roseobacteraceae</taxon>
        <taxon>Octadecabacter</taxon>
    </lineage>
</organism>
<evidence type="ECO:0000313" key="5">
    <source>
        <dbReference type="EMBL" id="AGI74211.1"/>
    </source>
</evidence>
<dbReference type="InterPro" id="IPR023214">
    <property type="entry name" value="HAD_sf"/>
</dbReference>
<keyword evidence="5" id="KW-0378">Hydrolase</keyword>
<dbReference type="HOGENOM" id="CLU_045011_13_2_5"/>
<comment type="similarity">
    <text evidence="2">Belongs to the HAD-like hydrolase superfamily. CbbY/CbbZ/Gph/YieH family.</text>
</comment>
<evidence type="ECO:0000313" key="6">
    <source>
        <dbReference type="Proteomes" id="UP000004688"/>
    </source>
</evidence>
<dbReference type="KEGG" id="oar:OA238_c43120"/>
<keyword evidence="4" id="KW-0460">Magnesium</keyword>
<evidence type="ECO:0000256" key="3">
    <source>
        <dbReference type="ARBA" id="ARBA00022723"/>
    </source>
</evidence>
<dbReference type="InterPro" id="IPR036412">
    <property type="entry name" value="HAD-like_sf"/>
</dbReference>
<comment type="cofactor">
    <cofactor evidence="1">
        <name>Mg(2+)</name>
        <dbReference type="ChEBI" id="CHEBI:18420"/>
    </cofactor>
</comment>
<dbReference type="NCBIfam" id="TIGR01509">
    <property type="entry name" value="HAD-SF-IA-v3"/>
    <property type="match status" value="1"/>
</dbReference>
<dbReference type="InterPro" id="IPR023198">
    <property type="entry name" value="PGP-like_dom2"/>
</dbReference>
<accession>M9RUK1</accession>
<dbReference type="SFLD" id="SFLDS00003">
    <property type="entry name" value="Haloacid_Dehalogenase"/>
    <property type="match status" value="1"/>
</dbReference>
<dbReference type="PANTHER" id="PTHR46193:SF10">
    <property type="entry name" value="6-PHOSPHOGLUCONATE PHOSPHATASE"/>
    <property type="match status" value="1"/>
</dbReference>
<keyword evidence="3" id="KW-0479">Metal-binding</keyword>
<keyword evidence="6" id="KW-1185">Reference proteome</keyword>
<evidence type="ECO:0000256" key="1">
    <source>
        <dbReference type="ARBA" id="ARBA00001946"/>
    </source>
</evidence>
<dbReference type="GO" id="GO:0016787">
    <property type="term" value="F:hydrolase activity"/>
    <property type="evidence" value="ECO:0007669"/>
    <property type="project" value="UniProtKB-KW"/>
</dbReference>
<dbReference type="Pfam" id="PF13419">
    <property type="entry name" value="HAD_2"/>
    <property type="match status" value="1"/>
</dbReference>
<name>M9RUK1_9RHOB</name>
<dbReference type="GO" id="GO:0046872">
    <property type="term" value="F:metal ion binding"/>
    <property type="evidence" value="ECO:0007669"/>
    <property type="project" value="UniProtKB-KW"/>
</dbReference>
<dbReference type="Gene3D" id="1.10.150.240">
    <property type="entry name" value="Putative phosphatase, domain 2"/>
    <property type="match status" value="1"/>
</dbReference>
<gene>
    <name evidence="5" type="ORF">OA238_c43120</name>
</gene>
<sequence>MSKSNQQLVIFDFDGVIVDSETISVGLLIAEMSQHGLDLTENQAYGAFLGKQIAKADQSVMAAFGIEIPPLDEAAFKTKLFQLFDAQLKPISGILGAYNAIKGQRCIASSSSMDRILRSLAITGLDNVIDCTKFGAGTVSRGKPEPDLFLHAAAQHCVRPENCIVVEDSPAGISAALAAGMKCIGFVGGSHATPASLKLKLAELGPNLIIETMSQLPEAIINLSR</sequence>
<dbReference type="SFLD" id="SFLDG01129">
    <property type="entry name" value="C1.5:_HAD__Beta-PGM__Phosphata"/>
    <property type="match status" value="1"/>
</dbReference>
<dbReference type="EC" id="3.1.3.-" evidence="5"/>
<dbReference type="SUPFAM" id="SSF56784">
    <property type="entry name" value="HAD-like"/>
    <property type="match status" value="1"/>
</dbReference>
<dbReference type="InterPro" id="IPR051600">
    <property type="entry name" value="Beta-PGM-like"/>
</dbReference>
<dbReference type="PANTHER" id="PTHR46193">
    <property type="entry name" value="6-PHOSPHOGLUCONATE PHOSPHATASE"/>
    <property type="match status" value="1"/>
</dbReference>
<reference evidence="5 6" key="1">
    <citation type="journal article" date="2013" name="PLoS ONE">
        <title>Poles Apart: Arctic and Antarctic Octadecabacter strains Share High Genome Plasticity and a New Type of Xanthorhodopsin.</title>
        <authorList>
            <person name="Vollmers J."/>
            <person name="Voget S."/>
            <person name="Dietrich S."/>
            <person name="Gollnow K."/>
            <person name="Smits M."/>
            <person name="Meyer K."/>
            <person name="Brinkhoff T."/>
            <person name="Simon M."/>
            <person name="Daniel R."/>
        </authorList>
    </citation>
    <scope>NUCLEOTIDE SEQUENCE [LARGE SCALE GENOMIC DNA]</scope>
    <source>
        <strain evidence="5 6">238</strain>
    </source>
</reference>
<proteinExistence type="inferred from homology"/>
<protein>
    <submittedName>
        <fullName evidence="5">HAD-superfamily hydrolase</fullName>
        <ecNumber evidence="5">3.1.3.-</ecNumber>
    </submittedName>
</protein>
<evidence type="ECO:0000256" key="2">
    <source>
        <dbReference type="ARBA" id="ARBA00006171"/>
    </source>
</evidence>
<evidence type="ECO:0000256" key="4">
    <source>
        <dbReference type="ARBA" id="ARBA00022842"/>
    </source>
</evidence>
<dbReference type="AlphaFoldDB" id="M9RUK1"/>
<dbReference type="InterPro" id="IPR041492">
    <property type="entry name" value="HAD_2"/>
</dbReference>
<dbReference type="InterPro" id="IPR006439">
    <property type="entry name" value="HAD-SF_hydro_IA"/>
</dbReference>